<name>A0A848KY23_9ACTN</name>
<comment type="caution">
    <text evidence="1">The sequence shown here is derived from an EMBL/GenBank/DDBJ whole genome shotgun (WGS) entry which is preliminary data.</text>
</comment>
<dbReference type="Proteomes" id="UP000550729">
    <property type="component" value="Unassembled WGS sequence"/>
</dbReference>
<accession>A0A848KY23</accession>
<sequence length="148" mass="15400">MVLVGFIAFAALKPDAGSPIDAYASASNTSADCAKLVSALPATFNGYESKSVDGDVVRWASTSGGEAISLRCGVGRPDGLAPSSKLQVVHPVQWFITDTIDGRGQAYVAVDHRPYVAMWVPINAGNAAITEVSGIIDRTLPRAPLDLG</sequence>
<organism evidence="1 2">
    <name type="scientific">Gordonia asplenii</name>
    <dbReference type="NCBI Taxonomy" id="2725283"/>
    <lineage>
        <taxon>Bacteria</taxon>
        <taxon>Bacillati</taxon>
        <taxon>Actinomycetota</taxon>
        <taxon>Actinomycetes</taxon>
        <taxon>Mycobacteriales</taxon>
        <taxon>Gordoniaceae</taxon>
        <taxon>Gordonia</taxon>
    </lineage>
</organism>
<keyword evidence="2" id="KW-1185">Reference proteome</keyword>
<proteinExistence type="predicted"/>
<dbReference type="EMBL" id="JABBNB010000007">
    <property type="protein sequence ID" value="NMO01333.1"/>
    <property type="molecule type" value="Genomic_DNA"/>
</dbReference>
<gene>
    <name evidence="1" type="ORF">HH308_08905</name>
</gene>
<protein>
    <submittedName>
        <fullName evidence="1">DUF3515 domain-containing protein</fullName>
    </submittedName>
</protein>
<reference evidence="1 2" key="1">
    <citation type="submission" date="2020-04" db="EMBL/GenBank/DDBJ databases">
        <title>Gordonia sp. nov. TBRC 11910.</title>
        <authorList>
            <person name="Suriyachadkun C."/>
        </authorList>
    </citation>
    <scope>NUCLEOTIDE SEQUENCE [LARGE SCALE GENOMIC DNA]</scope>
    <source>
        <strain evidence="1 2">TBRC 11910</strain>
    </source>
</reference>
<evidence type="ECO:0000313" key="2">
    <source>
        <dbReference type="Proteomes" id="UP000550729"/>
    </source>
</evidence>
<dbReference type="AlphaFoldDB" id="A0A848KY23"/>
<dbReference type="InterPro" id="IPR021903">
    <property type="entry name" value="DUF3515"/>
</dbReference>
<dbReference type="Pfam" id="PF12028">
    <property type="entry name" value="DUF3515"/>
    <property type="match status" value="1"/>
</dbReference>
<evidence type="ECO:0000313" key="1">
    <source>
        <dbReference type="EMBL" id="NMO01333.1"/>
    </source>
</evidence>